<sequence>MRTRKEKMSVFIQVMYGTVIALSFFRLALAIPSDLRLVNSYTELVNFLGSPSFFKVLFLFLTLLLLLQEWVMQEQIKQAKTQSPWLYLPQLLALFCLSQLFVALETLNLKYWYAAAMGYTLSNVAFFYWSNREKNRAINAVHYVRYLLQIFLLEIFFFIIPNDFIWKFYLIAVLLCAYLLLFFSWLSKVLILYFQLQEIPVKQAPENYPVLDHPDHIS</sequence>
<dbReference type="RefSeq" id="WP_182956791.1">
    <property type="nucleotide sequence ID" value="NZ_WNXC01000003.1"/>
</dbReference>
<reference evidence="2 3" key="1">
    <citation type="submission" date="2019-11" db="EMBL/GenBank/DDBJ databases">
        <title>Description of Pedobacter sp. LMG 31462T.</title>
        <authorList>
            <person name="Carlier A."/>
            <person name="Qi S."/>
            <person name="Vandamme P."/>
        </authorList>
    </citation>
    <scope>NUCLEOTIDE SEQUENCE [LARGE SCALE GENOMIC DNA]</scope>
    <source>
        <strain evidence="2 3">LMG 31462</strain>
    </source>
</reference>
<organism evidence="2 3">
    <name type="scientific">Pedobacter gandavensis</name>
    <dbReference type="NCBI Taxonomy" id="2679963"/>
    <lineage>
        <taxon>Bacteria</taxon>
        <taxon>Pseudomonadati</taxon>
        <taxon>Bacteroidota</taxon>
        <taxon>Sphingobacteriia</taxon>
        <taxon>Sphingobacteriales</taxon>
        <taxon>Sphingobacteriaceae</taxon>
        <taxon>Pedobacter</taxon>
    </lineage>
</organism>
<keyword evidence="3" id="KW-1185">Reference proteome</keyword>
<evidence type="ECO:0008006" key="4">
    <source>
        <dbReference type="Google" id="ProtNLM"/>
    </source>
</evidence>
<evidence type="ECO:0000256" key="1">
    <source>
        <dbReference type="SAM" id="Phobius"/>
    </source>
</evidence>
<proteinExistence type="predicted"/>
<feature type="transmembrane region" description="Helical" evidence="1">
    <location>
        <begin position="84"/>
        <end position="104"/>
    </location>
</feature>
<keyword evidence="1" id="KW-0472">Membrane</keyword>
<comment type="caution">
    <text evidence="2">The sequence shown here is derived from an EMBL/GenBank/DDBJ whole genome shotgun (WGS) entry which is preliminary data.</text>
</comment>
<gene>
    <name evidence="2" type="ORF">GM920_10515</name>
</gene>
<protein>
    <recommendedName>
        <fullName evidence="4">DUF4271 domain-containing protein</fullName>
    </recommendedName>
</protein>
<feature type="transmembrane region" description="Helical" evidence="1">
    <location>
        <begin position="110"/>
        <end position="131"/>
    </location>
</feature>
<name>A0ABR6EX01_9SPHI</name>
<dbReference type="EMBL" id="WNXC01000003">
    <property type="protein sequence ID" value="MBB2149339.1"/>
    <property type="molecule type" value="Genomic_DNA"/>
</dbReference>
<dbReference type="Proteomes" id="UP000636110">
    <property type="component" value="Unassembled WGS sequence"/>
</dbReference>
<keyword evidence="1" id="KW-0812">Transmembrane</keyword>
<evidence type="ECO:0000313" key="3">
    <source>
        <dbReference type="Proteomes" id="UP000636110"/>
    </source>
</evidence>
<keyword evidence="1" id="KW-1133">Transmembrane helix</keyword>
<feature type="transmembrane region" description="Helical" evidence="1">
    <location>
        <begin position="166"/>
        <end position="186"/>
    </location>
</feature>
<feature type="transmembrane region" description="Helical" evidence="1">
    <location>
        <begin position="143"/>
        <end position="160"/>
    </location>
</feature>
<feature type="transmembrane region" description="Helical" evidence="1">
    <location>
        <begin position="54"/>
        <end position="72"/>
    </location>
</feature>
<accession>A0ABR6EX01</accession>
<evidence type="ECO:0000313" key="2">
    <source>
        <dbReference type="EMBL" id="MBB2149339.1"/>
    </source>
</evidence>